<dbReference type="PROSITE" id="PS50157">
    <property type="entry name" value="ZINC_FINGER_C2H2_2"/>
    <property type="match status" value="1"/>
</dbReference>
<reference evidence="2" key="1">
    <citation type="journal article" date="2020" name="Nature">
        <title>Giant virus diversity and host interactions through global metagenomics.</title>
        <authorList>
            <person name="Schulz F."/>
            <person name="Roux S."/>
            <person name="Paez-Espino D."/>
            <person name="Jungbluth S."/>
            <person name="Walsh D.A."/>
            <person name="Denef V.J."/>
            <person name="McMahon K.D."/>
            <person name="Konstantinidis K.T."/>
            <person name="Eloe-Fadrosh E.A."/>
            <person name="Kyrpides N.C."/>
            <person name="Woyke T."/>
        </authorList>
    </citation>
    <scope>NUCLEOTIDE SEQUENCE</scope>
    <source>
        <strain evidence="2">GVMAG-M-3300025860-25</strain>
    </source>
</reference>
<dbReference type="AlphaFoldDB" id="A0A6C0JAZ5"/>
<dbReference type="Gene3D" id="3.30.160.60">
    <property type="entry name" value="Classic Zinc Finger"/>
    <property type="match status" value="1"/>
</dbReference>
<proteinExistence type="predicted"/>
<dbReference type="Pfam" id="PF00096">
    <property type="entry name" value="zf-C2H2"/>
    <property type="match status" value="1"/>
</dbReference>
<name>A0A6C0JAZ5_9ZZZZ</name>
<evidence type="ECO:0000259" key="1">
    <source>
        <dbReference type="PROSITE" id="PS50157"/>
    </source>
</evidence>
<sequence length="296" mass="35480">MRKEFECEICKFKSFYKGDLKKHIKTKKHLSKLEELRCIEEKLLEMVKIQHNPAQILENFEKFQHKTAQISKSEEIFNCEHCLRNFKSQDNLIRHTKKYCKVKKQLDEELEHVKIILEEERASHKEEKKRLYDCIDKLIQKAGNITTTITNNTQNNISLNSYGSEDLSHITDKLKREFLQLPYGMIPKMIEKVHFSGTKPENSNIALTNKKENFIKIFKEGKWQYCNKEEILNDLIQTNYCRLDEFYEDICEGKLPEIYNIRYKKFQEKFDNDDQNLKEQIKQDSILILMNENLKI</sequence>
<protein>
    <recommendedName>
        <fullName evidence="1">C2H2-type domain-containing protein</fullName>
    </recommendedName>
</protein>
<feature type="domain" description="C2H2-type" evidence="1">
    <location>
        <begin position="77"/>
        <end position="104"/>
    </location>
</feature>
<organism evidence="2">
    <name type="scientific">viral metagenome</name>
    <dbReference type="NCBI Taxonomy" id="1070528"/>
    <lineage>
        <taxon>unclassified sequences</taxon>
        <taxon>metagenomes</taxon>
        <taxon>organismal metagenomes</taxon>
    </lineage>
</organism>
<dbReference type="InterPro" id="IPR036236">
    <property type="entry name" value="Znf_C2H2_sf"/>
</dbReference>
<dbReference type="EMBL" id="MN740335">
    <property type="protein sequence ID" value="QHU01108.1"/>
    <property type="molecule type" value="Genomic_DNA"/>
</dbReference>
<dbReference type="SMART" id="SM00355">
    <property type="entry name" value="ZnF_C2H2"/>
    <property type="match status" value="2"/>
</dbReference>
<accession>A0A6C0JAZ5</accession>
<evidence type="ECO:0000313" key="2">
    <source>
        <dbReference type="EMBL" id="QHU01108.1"/>
    </source>
</evidence>
<dbReference type="InterPro" id="IPR013087">
    <property type="entry name" value="Znf_C2H2_type"/>
</dbReference>
<dbReference type="SUPFAM" id="SSF57667">
    <property type="entry name" value="beta-beta-alpha zinc fingers"/>
    <property type="match status" value="1"/>
</dbReference>